<dbReference type="SUPFAM" id="SSF51905">
    <property type="entry name" value="FAD/NAD(P)-binding domain"/>
    <property type="match status" value="1"/>
</dbReference>
<dbReference type="RefSeq" id="WP_186774033.1">
    <property type="nucleotide sequence ID" value="NZ_JACOMF010000171.1"/>
</dbReference>
<accession>A0A9X0R692</accession>
<dbReference type="EMBL" id="JACOMF010000171">
    <property type="protein sequence ID" value="MBC4019323.1"/>
    <property type="molecule type" value="Genomic_DNA"/>
</dbReference>
<reference evidence="1" key="1">
    <citation type="submission" date="2020-08" db="EMBL/GenBank/DDBJ databases">
        <authorList>
            <person name="Hu Y."/>
            <person name="Nguyen S.V."/>
            <person name="Li F."/>
            <person name="Fanning S."/>
        </authorList>
    </citation>
    <scope>NUCLEOTIDE SEQUENCE</scope>
    <source>
        <strain evidence="1">SYSU D8009</strain>
    </source>
</reference>
<dbReference type="Proteomes" id="UP000600101">
    <property type="component" value="Unassembled WGS sequence"/>
</dbReference>
<keyword evidence="2" id="KW-1185">Reference proteome</keyword>
<organism evidence="1 2">
    <name type="scientific">Siccirubricoccus deserti</name>
    <dbReference type="NCBI Taxonomy" id="2013562"/>
    <lineage>
        <taxon>Bacteria</taxon>
        <taxon>Pseudomonadati</taxon>
        <taxon>Pseudomonadota</taxon>
        <taxon>Alphaproteobacteria</taxon>
        <taxon>Acetobacterales</taxon>
        <taxon>Roseomonadaceae</taxon>
        <taxon>Siccirubricoccus</taxon>
    </lineage>
</organism>
<evidence type="ECO:0000313" key="2">
    <source>
        <dbReference type="Proteomes" id="UP000600101"/>
    </source>
</evidence>
<dbReference type="InterPro" id="IPR036188">
    <property type="entry name" value="FAD/NAD-bd_sf"/>
</dbReference>
<protein>
    <recommendedName>
        <fullName evidence="3">FAD-binding domain-containing protein</fullName>
    </recommendedName>
</protein>
<sequence length="85" mass="8868">MNVMIPGARIAGLSLALRLHQRSLPPIISERSPRLRDGGYMLMHALGLASPSTGASSTPPLAGAPDTGRGIVTCSREVPWCCIGC</sequence>
<comment type="caution">
    <text evidence="1">The sequence shown here is derived from an EMBL/GenBank/DDBJ whole genome shotgun (WGS) entry which is preliminary data.</text>
</comment>
<evidence type="ECO:0008006" key="3">
    <source>
        <dbReference type="Google" id="ProtNLM"/>
    </source>
</evidence>
<dbReference type="AlphaFoldDB" id="A0A9X0R692"/>
<gene>
    <name evidence="1" type="ORF">H7965_29405</name>
</gene>
<evidence type="ECO:0000313" key="1">
    <source>
        <dbReference type="EMBL" id="MBC4019323.1"/>
    </source>
</evidence>
<proteinExistence type="predicted"/>
<name>A0A9X0R692_9PROT</name>